<evidence type="ECO:0000259" key="2">
    <source>
        <dbReference type="Pfam" id="PF03795"/>
    </source>
</evidence>
<feature type="domain" description="YCII-related" evidence="2">
    <location>
        <begin position="8"/>
        <end position="103"/>
    </location>
</feature>
<evidence type="ECO:0000313" key="4">
    <source>
        <dbReference type="Proteomes" id="UP001321453"/>
    </source>
</evidence>
<gene>
    <name evidence="3" type="ORF">QRT05_14995</name>
</gene>
<dbReference type="EMBL" id="JAUCGR010000004">
    <property type="protein sequence ID" value="MDM7832643.1"/>
    <property type="molecule type" value="Genomic_DNA"/>
</dbReference>
<keyword evidence="4" id="KW-1185">Reference proteome</keyword>
<dbReference type="Gene3D" id="3.30.70.1060">
    <property type="entry name" value="Dimeric alpha+beta barrel"/>
    <property type="match status" value="1"/>
</dbReference>
<comment type="caution">
    <text evidence="3">The sequence shown here is derived from an EMBL/GenBank/DDBJ whole genome shotgun (WGS) entry which is preliminary data.</text>
</comment>
<name>A0ABT7SAJ7_9CELL</name>
<dbReference type="PANTHER" id="PTHR35174:SF3">
    <property type="entry name" value="BLL7171 PROTEIN"/>
    <property type="match status" value="1"/>
</dbReference>
<proteinExistence type="inferred from homology"/>
<accession>A0ABT7SAJ7</accession>
<sequence length="121" mass="12971">MTTATYLVLLHGDEGQWQSRDAASLAALDASHQEFVAACARDGHEILAAHELDYARTARVVRRGAGRPPEVTDGPFTEAVEQLGGFYLVRTADVDALVALVADTLTEDAEIRPVVAGTQPR</sequence>
<dbReference type="SUPFAM" id="SSF54909">
    <property type="entry name" value="Dimeric alpha+beta barrel"/>
    <property type="match status" value="1"/>
</dbReference>
<protein>
    <submittedName>
        <fullName evidence="3">YciI family protein</fullName>
    </submittedName>
</protein>
<dbReference type="Proteomes" id="UP001321453">
    <property type="component" value="Unassembled WGS sequence"/>
</dbReference>
<comment type="similarity">
    <text evidence="1">Belongs to the YciI family.</text>
</comment>
<evidence type="ECO:0000256" key="1">
    <source>
        <dbReference type="ARBA" id="ARBA00007689"/>
    </source>
</evidence>
<dbReference type="Pfam" id="PF03795">
    <property type="entry name" value="YCII"/>
    <property type="match status" value="1"/>
</dbReference>
<dbReference type="PANTHER" id="PTHR35174">
    <property type="entry name" value="BLL7171 PROTEIN-RELATED"/>
    <property type="match status" value="1"/>
</dbReference>
<evidence type="ECO:0000313" key="3">
    <source>
        <dbReference type="EMBL" id="MDM7832643.1"/>
    </source>
</evidence>
<organism evidence="3 4">
    <name type="scientific">Cellulomonas edaphi</name>
    <dbReference type="NCBI Taxonomy" id="3053468"/>
    <lineage>
        <taxon>Bacteria</taxon>
        <taxon>Bacillati</taxon>
        <taxon>Actinomycetota</taxon>
        <taxon>Actinomycetes</taxon>
        <taxon>Micrococcales</taxon>
        <taxon>Cellulomonadaceae</taxon>
        <taxon>Cellulomonas</taxon>
    </lineage>
</organism>
<dbReference type="RefSeq" id="WP_289448145.1">
    <property type="nucleotide sequence ID" value="NZ_JAUCGR010000004.1"/>
</dbReference>
<dbReference type="InterPro" id="IPR011008">
    <property type="entry name" value="Dimeric_a/b-barrel"/>
</dbReference>
<reference evidence="3 4" key="1">
    <citation type="submission" date="2023-06" db="EMBL/GenBank/DDBJ databases">
        <title>Cellulomonas sp. MW9 Whole genome sequence.</title>
        <authorList>
            <person name="Park S."/>
        </authorList>
    </citation>
    <scope>NUCLEOTIDE SEQUENCE [LARGE SCALE GENOMIC DNA]</scope>
    <source>
        <strain evidence="3 4">MW9</strain>
    </source>
</reference>
<dbReference type="InterPro" id="IPR005545">
    <property type="entry name" value="YCII"/>
</dbReference>